<dbReference type="SMART" id="SM00829">
    <property type="entry name" value="PKS_ER"/>
    <property type="match status" value="1"/>
</dbReference>
<dbReference type="eggNOG" id="COG0604">
    <property type="taxonomic scope" value="Bacteria"/>
</dbReference>
<accession>A0A0R1VYU5</accession>
<dbReference type="PATRIC" id="fig|1423807.3.peg.1238"/>
<feature type="domain" description="Enoyl reductase (ER)" evidence="1">
    <location>
        <begin position="10"/>
        <end position="329"/>
    </location>
</feature>
<organism evidence="2 3">
    <name type="scientific">Paucilactobacillus suebicus DSM 5007 = KCTC 3549</name>
    <dbReference type="NCBI Taxonomy" id="1423807"/>
    <lineage>
        <taxon>Bacteria</taxon>
        <taxon>Bacillati</taxon>
        <taxon>Bacillota</taxon>
        <taxon>Bacilli</taxon>
        <taxon>Lactobacillales</taxon>
        <taxon>Lactobacillaceae</taxon>
        <taxon>Paucilactobacillus</taxon>
    </lineage>
</organism>
<dbReference type="GO" id="GO:0016491">
    <property type="term" value="F:oxidoreductase activity"/>
    <property type="evidence" value="ECO:0007669"/>
    <property type="project" value="InterPro"/>
</dbReference>
<comment type="caution">
    <text evidence="2">The sequence shown here is derived from an EMBL/GenBank/DDBJ whole genome shotgun (WGS) entry which is preliminary data.</text>
</comment>
<proteinExistence type="predicted"/>
<dbReference type="Pfam" id="PF13602">
    <property type="entry name" value="ADH_zinc_N_2"/>
    <property type="match status" value="1"/>
</dbReference>
<sequence>MKAFVIQHYGQKKLELMKVPMPAVDDNEVLVEIRAASVNPIDTSTQRGGMKFLLHYDMPLILGSDLAGVVIKVGSSVTNFQIGDEVFGRVNKNKIGTFADYLAVDQSDLALKPINLTFEQSASMPLVSLTAYQILHDMMKIQPHDQVLIQGGSGGLGTVAIQIAKRMGAHVATTTSAKNEGLVKSLGADQIIDYHHENFADSLHDFNFVIDTRGGKTLRDAFKIVRRGGQIVTISGIPNYKFGKTYGLPLWKQMLLSVASFRNTVLAHKTSVKFDFWFMKPSGQQLMVIKQWVEHGSIVPVVDRVYGFGDTQQALDYSNTGHARGKIVISHQI</sequence>
<gene>
    <name evidence="2" type="ORF">FD16_GL001215</name>
</gene>
<dbReference type="InterPro" id="IPR050700">
    <property type="entry name" value="YIM1/Zinc_Alcohol_DH_Fams"/>
</dbReference>
<name>A0A0R1VYU5_9LACO</name>
<dbReference type="STRING" id="1423807.FD16_GL001215"/>
<dbReference type="Gene3D" id="3.90.180.10">
    <property type="entry name" value="Medium-chain alcohol dehydrogenases, catalytic domain"/>
    <property type="match status" value="1"/>
</dbReference>
<protein>
    <submittedName>
        <fullName evidence="2">Oxidoreductase</fullName>
    </submittedName>
</protein>
<evidence type="ECO:0000313" key="2">
    <source>
        <dbReference type="EMBL" id="KRM10511.1"/>
    </source>
</evidence>
<keyword evidence="3" id="KW-1185">Reference proteome</keyword>
<dbReference type="PANTHER" id="PTHR11695">
    <property type="entry name" value="ALCOHOL DEHYDROGENASE RELATED"/>
    <property type="match status" value="1"/>
</dbReference>
<dbReference type="InterPro" id="IPR036291">
    <property type="entry name" value="NAD(P)-bd_dom_sf"/>
</dbReference>
<dbReference type="SUPFAM" id="SSF51735">
    <property type="entry name" value="NAD(P)-binding Rossmann-fold domains"/>
    <property type="match status" value="1"/>
</dbReference>
<dbReference type="CDD" id="cd05289">
    <property type="entry name" value="MDR_like_2"/>
    <property type="match status" value="1"/>
</dbReference>
<evidence type="ECO:0000259" key="1">
    <source>
        <dbReference type="SMART" id="SM00829"/>
    </source>
</evidence>
<reference evidence="2 3" key="1">
    <citation type="journal article" date="2015" name="Genome Announc.">
        <title>Expanding the biotechnology potential of lactobacilli through comparative genomics of 213 strains and associated genera.</title>
        <authorList>
            <person name="Sun Z."/>
            <person name="Harris H.M."/>
            <person name="McCann A."/>
            <person name="Guo C."/>
            <person name="Argimon S."/>
            <person name="Zhang W."/>
            <person name="Yang X."/>
            <person name="Jeffery I.B."/>
            <person name="Cooney J.C."/>
            <person name="Kagawa T.F."/>
            <person name="Liu W."/>
            <person name="Song Y."/>
            <person name="Salvetti E."/>
            <person name="Wrobel A."/>
            <person name="Rasinkangas P."/>
            <person name="Parkhill J."/>
            <person name="Rea M.C."/>
            <person name="O'Sullivan O."/>
            <person name="Ritari J."/>
            <person name="Douillard F.P."/>
            <person name="Paul Ross R."/>
            <person name="Yang R."/>
            <person name="Briner A.E."/>
            <person name="Felis G.E."/>
            <person name="de Vos W.M."/>
            <person name="Barrangou R."/>
            <person name="Klaenhammer T.R."/>
            <person name="Caufield P.W."/>
            <person name="Cui Y."/>
            <person name="Zhang H."/>
            <person name="O'Toole P.W."/>
        </authorList>
    </citation>
    <scope>NUCLEOTIDE SEQUENCE [LARGE SCALE GENOMIC DNA]</scope>
    <source>
        <strain evidence="2 3">DSM 5007</strain>
    </source>
</reference>
<dbReference type="InterPro" id="IPR020843">
    <property type="entry name" value="ER"/>
</dbReference>
<dbReference type="SUPFAM" id="SSF50129">
    <property type="entry name" value="GroES-like"/>
    <property type="match status" value="1"/>
</dbReference>
<dbReference type="Proteomes" id="UP000051820">
    <property type="component" value="Unassembled WGS sequence"/>
</dbReference>
<dbReference type="EMBL" id="AZGF01000028">
    <property type="protein sequence ID" value="KRM10511.1"/>
    <property type="molecule type" value="Genomic_DNA"/>
</dbReference>
<dbReference type="Gene3D" id="3.40.50.720">
    <property type="entry name" value="NAD(P)-binding Rossmann-like Domain"/>
    <property type="match status" value="1"/>
</dbReference>
<dbReference type="PANTHER" id="PTHR11695:SF294">
    <property type="entry name" value="RETICULON-4-INTERACTING PROTEIN 1, MITOCHONDRIAL"/>
    <property type="match status" value="1"/>
</dbReference>
<dbReference type="Pfam" id="PF08240">
    <property type="entry name" value="ADH_N"/>
    <property type="match status" value="1"/>
</dbReference>
<dbReference type="InterPro" id="IPR013154">
    <property type="entry name" value="ADH-like_N"/>
</dbReference>
<dbReference type="InterPro" id="IPR011032">
    <property type="entry name" value="GroES-like_sf"/>
</dbReference>
<evidence type="ECO:0000313" key="3">
    <source>
        <dbReference type="Proteomes" id="UP000051820"/>
    </source>
</evidence>
<dbReference type="AlphaFoldDB" id="A0A0R1VYU5"/>